<accession>A0AAV3ZCD5</accession>
<evidence type="ECO:0000313" key="2">
    <source>
        <dbReference type="Proteomes" id="UP000735302"/>
    </source>
</evidence>
<evidence type="ECO:0000313" key="1">
    <source>
        <dbReference type="EMBL" id="GFN91583.1"/>
    </source>
</evidence>
<dbReference type="Proteomes" id="UP000735302">
    <property type="component" value="Unassembled WGS sequence"/>
</dbReference>
<organism evidence="1 2">
    <name type="scientific">Plakobranchus ocellatus</name>
    <dbReference type="NCBI Taxonomy" id="259542"/>
    <lineage>
        <taxon>Eukaryota</taxon>
        <taxon>Metazoa</taxon>
        <taxon>Spiralia</taxon>
        <taxon>Lophotrochozoa</taxon>
        <taxon>Mollusca</taxon>
        <taxon>Gastropoda</taxon>
        <taxon>Heterobranchia</taxon>
        <taxon>Euthyneura</taxon>
        <taxon>Panpulmonata</taxon>
        <taxon>Sacoglossa</taxon>
        <taxon>Placobranchoidea</taxon>
        <taxon>Plakobranchidae</taxon>
        <taxon>Plakobranchus</taxon>
    </lineage>
</organism>
<proteinExistence type="predicted"/>
<sequence length="108" mass="12014">MCNNSDLLSQCRTLISITVHSLVAFDRDPKGQLHRHSIAVLTDDTAQDTAHDHHALEPSSPCKVYHCGQLQMDVQAVGSQWQHSVPRALRTETNLQTNGELFNSNHTS</sequence>
<name>A0AAV3ZCD5_9GAST</name>
<reference evidence="1 2" key="1">
    <citation type="journal article" date="2021" name="Elife">
        <title>Chloroplast acquisition without the gene transfer in kleptoplastic sea slugs, Plakobranchus ocellatus.</title>
        <authorList>
            <person name="Maeda T."/>
            <person name="Takahashi S."/>
            <person name="Yoshida T."/>
            <person name="Shimamura S."/>
            <person name="Takaki Y."/>
            <person name="Nagai Y."/>
            <person name="Toyoda A."/>
            <person name="Suzuki Y."/>
            <person name="Arimoto A."/>
            <person name="Ishii H."/>
            <person name="Satoh N."/>
            <person name="Nishiyama T."/>
            <person name="Hasebe M."/>
            <person name="Maruyama T."/>
            <person name="Minagawa J."/>
            <person name="Obokata J."/>
            <person name="Shigenobu S."/>
        </authorList>
    </citation>
    <scope>NUCLEOTIDE SEQUENCE [LARGE SCALE GENOMIC DNA]</scope>
</reference>
<dbReference type="EMBL" id="BLXT01002155">
    <property type="protein sequence ID" value="GFN91583.1"/>
    <property type="molecule type" value="Genomic_DNA"/>
</dbReference>
<comment type="caution">
    <text evidence="1">The sequence shown here is derived from an EMBL/GenBank/DDBJ whole genome shotgun (WGS) entry which is preliminary data.</text>
</comment>
<keyword evidence="2" id="KW-1185">Reference proteome</keyword>
<gene>
    <name evidence="1" type="ORF">PoB_001808900</name>
</gene>
<dbReference type="AlphaFoldDB" id="A0AAV3ZCD5"/>
<protein>
    <submittedName>
        <fullName evidence="1">Uncharacterized protein</fullName>
    </submittedName>
</protein>